<dbReference type="RefSeq" id="WP_285669934.1">
    <property type="nucleotide sequence ID" value="NZ_BSYI01000003.1"/>
</dbReference>
<feature type="region of interest" description="Disordered" evidence="1">
    <location>
        <begin position="210"/>
        <end position="276"/>
    </location>
</feature>
<proteinExistence type="predicted"/>
<name>A0ABQ6LD41_9RHOB</name>
<keyword evidence="3" id="KW-1185">Reference proteome</keyword>
<gene>
    <name evidence="2" type="ORF">LNKW23_04840</name>
</gene>
<protein>
    <submittedName>
        <fullName evidence="2">Uncharacterized protein</fullName>
    </submittedName>
</protein>
<feature type="compositionally biased region" description="Gly residues" evidence="1">
    <location>
        <begin position="244"/>
        <end position="257"/>
    </location>
</feature>
<evidence type="ECO:0000313" key="2">
    <source>
        <dbReference type="EMBL" id="GMG81271.1"/>
    </source>
</evidence>
<dbReference type="EMBL" id="BSYI01000003">
    <property type="protein sequence ID" value="GMG81271.1"/>
    <property type="molecule type" value="Genomic_DNA"/>
</dbReference>
<evidence type="ECO:0000256" key="1">
    <source>
        <dbReference type="SAM" id="MobiDB-lite"/>
    </source>
</evidence>
<feature type="compositionally biased region" description="Gly residues" evidence="1">
    <location>
        <begin position="210"/>
        <end position="221"/>
    </location>
</feature>
<dbReference type="Proteomes" id="UP001239909">
    <property type="component" value="Unassembled WGS sequence"/>
</dbReference>
<dbReference type="SUPFAM" id="SSF63829">
    <property type="entry name" value="Calcium-dependent phosphotriesterase"/>
    <property type="match status" value="1"/>
</dbReference>
<reference evidence="2 3" key="1">
    <citation type="submission" date="2023-04" db="EMBL/GenBank/DDBJ databases">
        <title>Marinoamorphus aggregata gen. nov., sp. Nov., isolate from tissue of brittle star Ophioplocus japonicus.</title>
        <authorList>
            <person name="Kawano K."/>
            <person name="Sawayama S."/>
            <person name="Nakagawa S."/>
        </authorList>
    </citation>
    <scope>NUCLEOTIDE SEQUENCE [LARGE SCALE GENOMIC DNA]</scope>
    <source>
        <strain evidence="2 3">NKW23</strain>
    </source>
</reference>
<feature type="compositionally biased region" description="Acidic residues" evidence="1">
    <location>
        <begin position="222"/>
        <end position="243"/>
    </location>
</feature>
<accession>A0ABQ6LD41</accession>
<dbReference type="InterPro" id="IPR011042">
    <property type="entry name" value="6-blade_b-propeller_TolB-like"/>
</dbReference>
<dbReference type="Gene3D" id="2.120.10.30">
    <property type="entry name" value="TolB, C-terminal domain"/>
    <property type="match status" value="1"/>
</dbReference>
<sequence length="426" mass="42594">MKWPRRLLGAALLLALAGVVWLYLPGRAKPARFGPEDCRRLALTDAGTGRPITGIEDIAPHGGWLFLAAQDRLAAEAAGRAGRPAPEGAIYRLPLAALAAPGPLALAPATLPGFAGPLHPHGIDAGRGRLVAINRRYGPEGGAGVDLRVYAIRAAGLEPLHQAPAPGLCAANDVLLGDRAVRFTLDRAHCPGISAWEAVWPGAGGALGRMALGGDGDSGDGSGDDGGGDEGDGDGSAESDGDGDGSGGDGSGASGGDDSGDDDGSAESNGGADGGGGGLARIAEGLVYPNGLAEFPYAGAPHLAVAETRARRVTLLPAAGPGGAADRQHIDLPGAPDNLMPAPGGRVLAALHPSLLRLALYRFGWRSRAPSRLVAIHPADGRVEMLYDDPSGRRFSAATVGHLTGAGILVAGSVRDAGLLVCGGAA</sequence>
<organism evidence="2 3">
    <name type="scientific">Paralimibaculum aggregatum</name>
    <dbReference type="NCBI Taxonomy" id="3036245"/>
    <lineage>
        <taxon>Bacteria</taxon>
        <taxon>Pseudomonadati</taxon>
        <taxon>Pseudomonadota</taxon>
        <taxon>Alphaproteobacteria</taxon>
        <taxon>Rhodobacterales</taxon>
        <taxon>Paracoccaceae</taxon>
        <taxon>Paralimibaculum</taxon>
    </lineage>
</organism>
<comment type="caution">
    <text evidence="2">The sequence shown here is derived from an EMBL/GenBank/DDBJ whole genome shotgun (WGS) entry which is preliminary data.</text>
</comment>
<evidence type="ECO:0000313" key="3">
    <source>
        <dbReference type="Proteomes" id="UP001239909"/>
    </source>
</evidence>